<feature type="signal peptide" evidence="8">
    <location>
        <begin position="1"/>
        <end position="28"/>
    </location>
</feature>
<dbReference type="PROSITE" id="PS51892">
    <property type="entry name" value="SUBTILASE"/>
    <property type="match status" value="1"/>
</dbReference>
<keyword evidence="12" id="KW-1185">Reference proteome</keyword>
<keyword evidence="2" id="KW-0964">Secreted</keyword>
<feature type="active site" description="Charge relay system" evidence="6 7">
    <location>
        <position position="431"/>
    </location>
</feature>
<sequence>MSSRFKRSKVAVHCLALLGASMSLCTQAETELAAVQGGAKGLEFTLITGDKVSAVVNNAGELGGIRMLNKDGVEIATSVFKRGNDTYLVPAKAQPFVDSRAIDLELFNINKLYQSNYDDASTDHLPVIIEYADGSLAGAATPTVIEGTSLTGEIELIDSAAFGIEKEKAEAVWESLTQDGRIEGVWLDAVIHGHKQSVGTTLTPTVPLTGALGPSAVTFNGEGVTVAVLDTGYDVEHSDLRGQVIGAKDFSYSANGVDDLNGHGTHTASTIAGTGSESNGYWAGMAPGADLLVGKVLSNSGGGSTYGIINGMIWAVENGADIVNMSLGGSATACEGPMVDVVEAFRDQALFVISAGNSFTRETVGSPGCAPSALTVAALDRENQTAVFSSRGPSPDGHSAKPDIGSQGVDVVAAASGGVGSNAYRSLSGTSMSAPHVAGGAAIVLQARPDLSPVQLKRVLTSSVFDNDAHVLEQGAGPMDVNRAITQPVIAAPNVELGRFVDVSSAVSVDAHVTLTNISNSDVTYKLSMDLIGEDGITQLPATLAGLGVKSVTVPANGSVDVPIWIEPQVALRDGAYGTITGRIKGEGTGQSDDQIIVPVSFLIQPPEVELTLNAYDNRGKPANSFSKAYIINEEDDWGHALSFTNGQASISLPKGNYSVISHIVTYDNDSDFGGLPESAAQMAYLDHKVTSDTVLTFDAGVAEKVEFKADKPIDTQGFSFGFTYALDDNKVAKLAAIDLMPDYVENMYLWSQGYDSRFRAFLSTHATAPETVLTMENGQQLNAVAQGLAVGFDGEGSAEVVPVGEGGYSTDWSQFDLAGKIALIQNPYNVTSYMVKGALEQGAIGVLFYRPGTNGRYKTAFTGIPTKPIVGLSAEEGEMLFAEIQSGRNKVSWSGTAVDKTPYTYQLHHITEGHNKGGLIRVHDKDMYHISAAYHAQGEERPVFRDMMAQTNSTGEFYSTGSPQMLVAPVVRDEYYTATSKNTWTNIVMQGSRIQSDGAYFDGPRIMEAGAKEETTWLRGPKGASLNTSSHSVGYRDTNLIRWNFPQFGDASGHDAIAGYNGRAAYGLWVNGESTYMDTGTLTLPIESAEVRLELRNYNRGVAERSPIDDKLGSFYQGIFTFMTDQSMQGAQPILVPKIDVPVDMHNSHPAGEPAKVVLSGEMDSNEDVTLAEVTLQYAYGQECVVSYVSAYSYCPVYDKLNESDWVNAQVAYEDGQWVATVPNDGEAGEFVHLRVVMSDTDSSSAQVTTLRAYMLK</sequence>
<dbReference type="PRINTS" id="PR00723">
    <property type="entry name" value="SUBTILISIN"/>
</dbReference>
<dbReference type="PROSITE" id="PS00138">
    <property type="entry name" value="SUBTILASE_SER"/>
    <property type="match status" value="1"/>
</dbReference>
<dbReference type="EMBL" id="CP016346">
    <property type="protein sequence ID" value="ANQ14406.1"/>
    <property type="molecule type" value="Genomic_DNA"/>
</dbReference>
<dbReference type="GO" id="GO:0006508">
    <property type="term" value="P:proteolysis"/>
    <property type="evidence" value="ECO:0007669"/>
    <property type="project" value="UniProtKB-KW"/>
</dbReference>
<dbReference type="Gene3D" id="3.50.30.30">
    <property type="match status" value="1"/>
</dbReference>
<dbReference type="Pfam" id="PF00082">
    <property type="entry name" value="Peptidase_S8"/>
    <property type="match status" value="1"/>
</dbReference>
<feature type="chain" id="PRO_5043018225" evidence="8">
    <location>
        <begin position="29"/>
        <end position="1258"/>
    </location>
</feature>
<dbReference type="Proteomes" id="UP000092741">
    <property type="component" value="Chromosome 2"/>
</dbReference>
<dbReference type="InterPro" id="IPR050131">
    <property type="entry name" value="Peptidase_S8_subtilisin-like"/>
</dbReference>
<evidence type="ECO:0000256" key="7">
    <source>
        <dbReference type="PROSITE-ProRule" id="PRU01240"/>
    </source>
</evidence>
<keyword evidence="4 7" id="KW-0378">Hydrolase</keyword>
<keyword evidence="8" id="KW-0732">Signal</keyword>
<dbReference type="GeneID" id="70915376"/>
<dbReference type="AlphaFoldDB" id="A0AAN1CXL7"/>
<dbReference type="Pfam" id="PF02225">
    <property type="entry name" value="PA"/>
    <property type="match status" value="1"/>
</dbReference>
<protein>
    <submittedName>
        <fullName evidence="11">Peptidase S8</fullName>
    </submittedName>
</protein>
<feature type="active site" description="Charge relay system" evidence="6 7">
    <location>
        <position position="263"/>
    </location>
</feature>
<feature type="active site" description="Charge relay system" evidence="6 7">
    <location>
        <position position="230"/>
    </location>
</feature>
<evidence type="ECO:0000256" key="6">
    <source>
        <dbReference type="PIRSR" id="PIRSR615500-1"/>
    </source>
</evidence>
<dbReference type="InterPro" id="IPR036852">
    <property type="entry name" value="Peptidase_S8/S53_dom_sf"/>
</dbReference>
<dbReference type="SUPFAM" id="SSF52025">
    <property type="entry name" value="PA domain"/>
    <property type="match status" value="1"/>
</dbReference>
<feature type="domain" description="Peptidase S8/S53" evidence="9">
    <location>
        <begin position="221"/>
        <end position="465"/>
    </location>
</feature>
<evidence type="ECO:0000256" key="5">
    <source>
        <dbReference type="ARBA" id="ARBA00022825"/>
    </source>
</evidence>
<dbReference type="InterPro" id="IPR000209">
    <property type="entry name" value="Peptidase_S8/S53_dom"/>
</dbReference>
<name>A0AAN1CXL7_VIBNA</name>
<dbReference type="InterPro" id="IPR003137">
    <property type="entry name" value="PA_domain"/>
</dbReference>
<accession>A0AAN1CXL7</accession>
<keyword evidence="5 7" id="KW-0720">Serine protease</keyword>
<evidence type="ECO:0000313" key="12">
    <source>
        <dbReference type="Proteomes" id="UP000092741"/>
    </source>
</evidence>
<evidence type="ECO:0000313" key="11">
    <source>
        <dbReference type="EMBL" id="ANQ14406.1"/>
    </source>
</evidence>
<evidence type="ECO:0000259" key="9">
    <source>
        <dbReference type="Pfam" id="PF00082"/>
    </source>
</evidence>
<dbReference type="PANTHER" id="PTHR43806">
    <property type="entry name" value="PEPTIDASE S8"/>
    <property type="match status" value="1"/>
</dbReference>
<evidence type="ECO:0000256" key="8">
    <source>
        <dbReference type="SAM" id="SignalP"/>
    </source>
</evidence>
<dbReference type="PANTHER" id="PTHR43806:SF11">
    <property type="entry name" value="CEREVISIN-RELATED"/>
    <property type="match status" value="1"/>
</dbReference>
<dbReference type="InterPro" id="IPR023828">
    <property type="entry name" value="Peptidase_S8_Ser-AS"/>
</dbReference>
<organism evidence="11 12">
    <name type="scientific">Vibrio natriegens NBRC 15636 = ATCC 14048 = DSM 759</name>
    <dbReference type="NCBI Taxonomy" id="1219067"/>
    <lineage>
        <taxon>Bacteria</taxon>
        <taxon>Pseudomonadati</taxon>
        <taxon>Pseudomonadota</taxon>
        <taxon>Gammaproteobacteria</taxon>
        <taxon>Vibrionales</taxon>
        <taxon>Vibrionaceae</taxon>
        <taxon>Vibrio</taxon>
    </lineage>
</organism>
<dbReference type="Gene3D" id="3.40.50.200">
    <property type="entry name" value="Peptidase S8/S53 domain"/>
    <property type="match status" value="1"/>
</dbReference>
<keyword evidence="3 7" id="KW-0645">Protease</keyword>
<evidence type="ECO:0000256" key="1">
    <source>
        <dbReference type="ARBA" id="ARBA00011073"/>
    </source>
</evidence>
<dbReference type="InterPro" id="IPR046450">
    <property type="entry name" value="PA_dom_sf"/>
</dbReference>
<keyword evidence="2" id="KW-0134">Cell wall</keyword>
<comment type="similarity">
    <text evidence="1 7">Belongs to the peptidase S8 family.</text>
</comment>
<evidence type="ECO:0000256" key="3">
    <source>
        <dbReference type="ARBA" id="ARBA00022670"/>
    </source>
</evidence>
<dbReference type="InterPro" id="IPR015500">
    <property type="entry name" value="Peptidase_S8_subtilisin-rel"/>
</dbReference>
<evidence type="ECO:0000256" key="4">
    <source>
        <dbReference type="ARBA" id="ARBA00022801"/>
    </source>
</evidence>
<evidence type="ECO:0000256" key="2">
    <source>
        <dbReference type="ARBA" id="ARBA00022512"/>
    </source>
</evidence>
<dbReference type="KEGG" id="vna:PN96_21275"/>
<evidence type="ECO:0000259" key="10">
    <source>
        <dbReference type="Pfam" id="PF02225"/>
    </source>
</evidence>
<dbReference type="SUPFAM" id="SSF52743">
    <property type="entry name" value="Subtilisin-like"/>
    <property type="match status" value="1"/>
</dbReference>
<dbReference type="GO" id="GO:0004252">
    <property type="term" value="F:serine-type endopeptidase activity"/>
    <property type="evidence" value="ECO:0007669"/>
    <property type="project" value="UniProtKB-UniRule"/>
</dbReference>
<proteinExistence type="inferred from homology"/>
<gene>
    <name evidence="11" type="ORF">BA890_16770</name>
</gene>
<reference evidence="11 12" key="1">
    <citation type="submission" date="2016-07" db="EMBL/GenBank/DDBJ databases">
        <title>Developing Vibrio natriegens as a novel, fast-growing host for biotechnology.</title>
        <authorList>
            <person name="Weinstock M.T."/>
            <person name="Hesek E.D."/>
            <person name="Wilson C.M."/>
            <person name="Gibson D.G."/>
        </authorList>
    </citation>
    <scope>NUCLEOTIDE SEQUENCE [LARGE SCALE GENOMIC DNA]</scope>
    <source>
        <strain evidence="11 12">ATCC 14048</strain>
    </source>
</reference>
<dbReference type="RefSeq" id="WP_020335978.1">
    <property type="nucleotide sequence ID" value="NZ_ATFJ01000039.1"/>
</dbReference>
<feature type="domain" description="PA" evidence="10">
    <location>
        <begin position="799"/>
        <end position="881"/>
    </location>
</feature>